<keyword evidence="1" id="KW-0547">Nucleotide-binding</keyword>
<reference evidence="5" key="1">
    <citation type="submission" date="2022-06" db="EMBL/GenBank/DDBJ databases">
        <authorList>
            <person name="Lu C.-H."/>
        </authorList>
    </citation>
    <scope>NUCLEOTIDE SEQUENCE</scope>
    <source>
        <strain evidence="5">21MJYT02-11</strain>
    </source>
</reference>
<dbReference type="SMART" id="SM00382">
    <property type="entry name" value="AAA"/>
    <property type="match status" value="1"/>
</dbReference>
<dbReference type="InterPro" id="IPR002197">
    <property type="entry name" value="HTH_Fis"/>
</dbReference>
<dbReference type="Pfam" id="PF02954">
    <property type="entry name" value="HTH_8"/>
    <property type="match status" value="1"/>
</dbReference>
<gene>
    <name evidence="5" type="ORF">NG900_15785</name>
</gene>
<name>A0ABT1AMN7_9RALS</name>
<protein>
    <submittedName>
        <fullName evidence="5">Sigma-54-dependent transcriptional regulator</fullName>
    </submittedName>
</protein>
<accession>A0ABT1AMN7</accession>
<feature type="domain" description="Sigma-54 factor interaction" evidence="4">
    <location>
        <begin position="137"/>
        <end position="369"/>
    </location>
</feature>
<evidence type="ECO:0000313" key="6">
    <source>
        <dbReference type="Proteomes" id="UP001162811"/>
    </source>
</evidence>
<dbReference type="InterPro" id="IPR025662">
    <property type="entry name" value="Sigma_54_int_dom_ATP-bd_1"/>
</dbReference>
<feature type="region of interest" description="Disordered" evidence="3">
    <location>
        <begin position="396"/>
        <end position="421"/>
    </location>
</feature>
<dbReference type="PROSITE" id="PS00675">
    <property type="entry name" value="SIGMA54_INTERACT_1"/>
    <property type="match status" value="1"/>
</dbReference>
<dbReference type="PROSITE" id="PS00676">
    <property type="entry name" value="SIGMA54_INTERACT_2"/>
    <property type="match status" value="1"/>
</dbReference>
<sequence length="472" mass="52106">MKTDRWAYEALEIFVWEGRHDIADRVARFMAPFGAEVIRAGGIDFQPAEPRLKPAVAVISASVVESGGFTVLDWQAAQGMPVIWVAADTQHDSSRFPPEYTHVLGPDFGATELRAQISKVLPAMSSAQDQAHDQSDLVAASPAMQGLLEHVDTFADCDSNVMLYGETGAGKERIARLLHDKNSVYGKGPFVAVNCGAIPDGLFESQFFGHAKGAFTGAMYAHRGYFEQANGGTLFLDELGDLPLYQQVKLLRVLEDSECTRLGSTVPVKLDFRLVAATNKNLREMVATGKFRADLYFRLAVIELRIPSLEQRGAEDKVALLLSFMRHLLGDKAYASMPPVPEWVRASVGRAYFAGNVRELRNLAERISITLRQFGRWDEARILPLFAGLQRDAFERESGNGGSSGGGYGDRGNGSGNGNGEEERRRILAALDANNWRRQDTAATLGISRKVLWEKMRKYQIADGETELREME</sequence>
<dbReference type="CDD" id="cd00009">
    <property type="entry name" value="AAA"/>
    <property type="match status" value="1"/>
</dbReference>
<evidence type="ECO:0000259" key="4">
    <source>
        <dbReference type="PROSITE" id="PS50045"/>
    </source>
</evidence>
<dbReference type="InterPro" id="IPR002078">
    <property type="entry name" value="Sigma_54_int"/>
</dbReference>
<dbReference type="RefSeq" id="WP_252682057.1">
    <property type="nucleotide sequence ID" value="NZ_JAMXHT010000005.1"/>
</dbReference>
<keyword evidence="2" id="KW-0067">ATP-binding</keyword>
<dbReference type="PRINTS" id="PR01590">
    <property type="entry name" value="HTHFIS"/>
</dbReference>
<dbReference type="Gene3D" id="1.10.10.60">
    <property type="entry name" value="Homeodomain-like"/>
    <property type="match status" value="1"/>
</dbReference>
<reference evidence="5" key="2">
    <citation type="journal article" date="2023" name="Front. Microbiol.">
        <title>Ralstonia chuxiongensis sp. nov., Ralstonia mojiangensis sp. nov., and Ralstonia soli sp. nov., isolated from tobacco fields, are three novel species in the family Burkholderiaceae.</title>
        <authorList>
            <person name="Lu C.H."/>
            <person name="Zhang Y.Y."/>
            <person name="Jiang N."/>
            <person name="Chen W."/>
            <person name="Shao X."/>
            <person name="Zhao Z.M."/>
            <person name="Lu W.L."/>
            <person name="Hu X."/>
            <person name="Xi Y.X."/>
            <person name="Zou S.Y."/>
            <person name="Wei Q.J."/>
            <person name="Lin Z.L."/>
            <person name="Gong L."/>
            <person name="Gai X.T."/>
            <person name="Zhang L.Q."/>
            <person name="Li J.Y."/>
            <person name="Jin Y."/>
            <person name="Xia Z.Y."/>
        </authorList>
    </citation>
    <scope>NUCLEOTIDE SEQUENCE</scope>
    <source>
        <strain evidence="5">21MJYT02-11</strain>
    </source>
</reference>
<organism evidence="5 6">
    <name type="scientific">Ralstonia soli</name>
    <dbReference type="NCBI Taxonomy" id="2953896"/>
    <lineage>
        <taxon>Bacteria</taxon>
        <taxon>Pseudomonadati</taxon>
        <taxon>Pseudomonadota</taxon>
        <taxon>Betaproteobacteria</taxon>
        <taxon>Burkholderiales</taxon>
        <taxon>Burkholderiaceae</taxon>
        <taxon>Ralstonia</taxon>
    </lineage>
</organism>
<evidence type="ECO:0000256" key="3">
    <source>
        <dbReference type="SAM" id="MobiDB-lite"/>
    </source>
</evidence>
<dbReference type="EMBL" id="JAMXHT010000005">
    <property type="protein sequence ID" value="MCO5399660.1"/>
    <property type="molecule type" value="Genomic_DNA"/>
</dbReference>
<dbReference type="SUPFAM" id="SSF46689">
    <property type="entry name" value="Homeodomain-like"/>
    <property type="match status" value="1"/>
</dbReference>
<dbReference type="SUPFAM" id="SSF52540">
    <property type="entry name" value="P-loop containing nucleoside triphosphate hydrolases"/>
    <property type="match status" value="1"/>
</dbReference>
<dbReference type="Pfam" id="PF00158">
    <property type="entry name" value="Sigma54_activat"/>
    <property type="match status" value="1"/>
</dbReference>
<dbReference type="Gene3D" id="3.40.50.300">
    <property type="entry name" value="P-loop containing nucleotide triphosphate hydrolases"/>
    <property type="match status" value="1"/>
</dbReference>
<dbReference type="InterPro" id="IPR003593">
    <property type="entry name" value="AAA+_ATPase"/>
</dbReference>
<dbReference type="Proteomes" id="UP001162811">
    <property type="component" value="Unassembled WGS sequence"/>
</dbReference>
<proteinExistence type="predicted"/>
<keyword evidence="6" id="KW-1185">Reference proteome</keyword>
<evidence type="ECO:0000256" key="2">
    <source>
        <dbReference type="ARBA" id="ARBA00022840"/>
    </source>
</evidence>
<comment type="caution">
    <text evidence="5">The sequence shown here is derived from an EMBL/GenBank/DDBJ whole genome shotgun (WGS) entry which is preliminary data.</text>
</comment>
<evidence type="ECO:0000256" key="1">
    <source>
        <dbReference type="ARBA" id="ARBA00022741"/>
    </source>
</evidence>
<dbReference type="InterPro" id="IPR027417">
    <property type="entry name" value="P-loop_NTPase"/>
</dbReference>
<dbReference type="InterPro" id="IPR009057">
    <property type="entry name" value="Homeodomain-like_sf"/>
</dbReference>
<dbReference type="InterPro" id="IPR025943">
    <property type="entry name" value="Sigma_54_int_dom_ATP-bd_2"/>
</dbReference>
<evidence type="ECO:0000313" key="5">
    <source>
        <dbReference type="EMBL" id="MCO5399660.1"/>
    </source>
</evidence>
<dbReference type="PANTHER" id="PTHR32071">
    <property type="entry name" value="TRANSCRIPTIONAL REGULATORY PROTEIN"/>
    <property type="match status" value="1"/>
</dbReference>
<dbReference type="PROSITE" id="PS50045">
    <property type="entry name" value="SIGMA54_INTERACT_4"/>
    <property type="match status" value="1"/>
</dbReference>
<feature type="compositionally biased region" description="Gly residues" evidence="3">
    <location>
        <begin position="399"/>
        <end position="419"/>
    </location>
</feature>